<dbReference type="InterPro" id="IPR052341">
    <property type="entry name" value="LOG_family_nucleotidases"/>
</dbReference>
<evidence type="ECO:0000313" key="2">
    <source>
        <dbReference type="Proteomes" id="UP000177629"/>
    </source>
</evidence>
<dbReference type="PANTHER" id="PTHR43393">
    <property type="entry name" value="CYTOKININ RIBOSIDE 5'-MONOPHOSPHATE PHOSPHORIBOHYDROLASE"/>
    <property type="match status" value="1"/>
</dbReference>
<comment type="caution">
    <text evidence="1">The sequence shown here is derived from an EMBL/GenBank/DDBJ whole genome shotgun (WGS) entry which is preliminary data.</text>
</comment>
<dbReference type="Pfam" id="PF18306">
    <property type="entry name" value="LDcluster4"/>
    <property type="match status" value="1"/>
</dbReference>
<dbReference type="SUPFAM" id="SSF102405">
    <property type="entry name" value="MCP/YpsA-like"/>
    <property type="match status" value="1"/>
</dbReference>
<dbReference type="Proteomes" id="UP000177629">
    <property type="component" value="Unassembled WGS sequence"/>
</dbReference>
<dbReference type="EMBL" id="MHSS01000002">
    <property type="protein sequence ID" value="OHA48847.1"/>
    <property type="molecule type" value="Genomic_DNA"/>
</dbReference>
<proteinExistence type="predicted"/>
<evidence type="ECO:0000313" key="1">
    <source>
        <dbReference type="EMBL" id="OHA48847.1"/>
    </source>
</evidence>
<dbReference type="STRING" id="1802362.A2806_04085"/>
<dbReference type="PANTHER" id="PTHR43393:SF3">
    <property type="entry name" value="LYSINE DECARBOXYLASE-LIKE PROTEIN"/>
    <property type="match status" value="1"/>
</dbReference>
<dbReference type="AlphaFoldDB" id="A0A1G2PKM0"/>
<dbReference type="Gene3D" id="3.40.50.450">
    <property type="match status" value="1"/>
</dbReference>
<dbReference type="InterPro" id="IPR041164">
    <property type="entry name" value="LDcluster4"/>
</dbReference>
<reference evidence="1 2" key="1">
    <citation type="journal article" date="2016" name="Nat. Commun.">
        <title>Thousands of microbial genomes shed light on interconnected biogeochemical processes in an aquifer system.</title>
        <authorList>
            <person name="Anantharaman K."/>
            <person name="Brown C.T."/>
            <person name="Hug L.A."/>
            <person name="Sharon I."/>
            <person name="Castelle C.J."/>
            <person name="Probst A.J."/>
            <person name="Thomas B.C."/>
            <person name="Singh A."/>
            <person name="Wilkins M.J."/>
            <person name="Karaoz U."/>
            <person name="Brodie E.L."/>
            <person name="Williams K.H."/>
            <person name="Hubbard S.S."/>
            <person name="Banfield J.F."/>
        </authorList>
    </citation>
    <scope>NUCLEOTIDE SEQUENCE [LARGE SCALE GENOMIC DNA]</scope>
</reference>
<accession>A0A1G2PKM0</accession>
<gene>
    <name evidence="1" type="ORF">A2806_04085</name>
</gene>
<dbReference type="GO" id="GO:0005829">
    <property type="term" value="C:cytosol"/>
    <property type="evidence" value="ECO:0007669"/>
    <property type="project" value="TreeGrafter"/>
</dbReference>
<protein>
    <recommendedName>
        <fullName evidence="3">Protein containing YHS domain protein</fullName>
    </recommendedName>
</protein>
<name>A0A1G2PKM0_9BACT</name>
<sequence>MPQTPKKPVAIGEPKLKICVSGAADTGHCAKDALEKAKEIGREIVRHNSVLVTGATHGAPYWAAIGAKEEGGFSIGLSPAASFAAHTKTYRLPTDYFDIIVYTGFEYSGRNLLLTRSSDAIVVVCGRMGTLNEFTIAFEEHKPIGILEGTGGTADMVRDLVRKMHRGAGTIIYDRDPHRLIKRLCAAVRKNKQRSEKVEKLELVRSHL</sequence>
<evidence type="ECO:0008006" key="3">
    <source>
        <dbReference type="Google" id="ProtNLM"/>
    </source>
</evidence>
<organism evidence="1 2">
    <name type="scientific">Candidatus Terrybacteria bacterium RIFCSPHIGHO2_01_FULL_48_17</name>
    <dbReference type="NCBI Taxonomy" id="1802362"/>
    <lineage>
        <taxon>Bacteria</taxon>
        <taxon>Candidatus Terryibacteriota</taxon>
    </lineage>
</organism>